<dbReference type="InterPro" id="IPR029028">
    <property type="entry name" value="Alpha/beta_knot_MTases"/>
</dbReference>
<dbReference type="GO" id="GO:0008173">
    <property type="term" value="F:RNA methyltransferase activity"/>
    <property type="evidence" value="ECO:0007669"/>
    <property type="project" value="InterPro"/>
</dbReference>
<dbReference type="Pfam" id="PF00588">
    <property type="entry name" value="SpoU_methylase"/>
    <property type="match status" value="1"/>
</dbReference>
<dbReference type="Proteomes" id="UP000280668">
    <property type="component" value="Unassembled WGS sequence"/>
</dbReference>
<evidence type="ECO:0000313" key="6">
    <source>
        <dbReference type="Proteomes" id="UP000280668"/>
    </source>
</evidence>
<keyword evidence="2 5" id="KW-0489">Methyltransferase</keyword>
<keyword evidence="6" id="KW-1185">Reference proteome</keyword>
<feature type="domain" description="RNA 2-O ribose methyltransferase substrate binding" evidence="4">
    <location>
        <begin position="29"/>
        <end position="102"/>
    </location>
</feature>
<evidence type="ECO:0000256" key="3">
    <source>
        <dbReference type="ARBA" id="ARBA00022679"/>
    </source>
</evidence>
<protein>
    <submittedName>
        <fullName evidence="5">TrmH family RNA methyltransferase</fullName>
    </submittedName>
</protein>
<dbReference type="InterPro" id="IPR029026">
    <property type="entry name" value="tRNA_m1G_MTases_N"/>
</dbReference>
<dbReference type="GO" id="GO:0032259">
    <property type="term" value="P:methylation"/>
    <property type="evidence" value="ECO:0007669"/>
    <property type="project" value="UniProtKB-KW"/>
</dbReference>
<organism evidence="5 6">
    <name type="scientific">Bogoriella caseilytica</name>
    <dbReference type="NCBI Taxonomy" id="56055"/>
    <lineage>
        <taxon>Bacteria</taxon>
        <taxon>Bacillati</taxon>
        <taxon>Actinomycetota</taxon>
        <taxon>Actinomycetes</taxon>
        <taxon>Micrococcales</taxon>
        <taxon>Bogoriellaceae</taxon>
        <taxon>Bogoriella</taxon>
    </lineage>
</organism>
<dbReference type="RefSeq" id="WP_123304518.1">
    <property type="nucleotide sequence ID" value="NZ_RKHK01000001.1"/>
</dbReference>
<dbReference type="OrthoDB" id="9794400at2"/>
<accession>A0A3N2BG52</accession>
<dbReference type="Pfam" id="PF08032">
    <property type="entry name" value="SpoU_sub_bind"/>
    <property type="match status" value="1"/>
</dbReference>
<dbReference type="GO" id="GO:0006396">
    <property type="term" value="P:RNA processing"/>
    <property type="evidence" value="ECO:0007669"/>
    <property type="project" value="InterPro"/>
</dbReference>
<sequence>MLTNPRADRVRRVAGLSGRSARARQGRYLVEGPQAVREAVQYAASSVRDVYLTEGAANRYPEIPQAADESGLYVHLASPEVLRAMSPDAQEILAVAEIPQHRGLEALAELPSRPPRLLAICAEVTDPGNAGTLIRAADAAGADAVVFCNGSVDVTNPKVVRAGAGSSFHLPVLTGVTLSAAIAAVHERGLQVLAADGQGDHDLDELLDAAAAQGSAPALVGSVADEVAMLETAGPALTAPTAWLFGHEARGLNAEQLALADAAIRIPIHGQAESLNLATAAALCLYASARAQR</sequence>
<name>A0A3N2BG52_9MICO</name>
<dbReference type="GO" id="GO:0005737">
    <property type="term" value="C:cytoplasm"/>
    <property type="evidence" value="ECO:0007669"/>
    <property type="project" value="UniProtKB-ARBA"/>
</dbReference>
<comment type="caution">
    <text evidence="5">The sequence shown here is derived from an EMBL/GenBank/DDBJ whole genome shotgun (WGS) entry which is preliminary data.</text>
</comment>
<dbReference type="PANTHER" id="PTHR43191">
    <property type="entry name" value="RRNA METHYLTRANSFERASE 3"/>
    <property type="match status" value="1"/>
</dbReference>
<dbReference type="SMART" id="SM00967">
    <property type="entry name" value="SpoU_sub_bind"/>
    <property type="match status" value="1"/>
</dbReference>
<dbReference type="InterPro" id="IPR001537">
    <property type="entry name" value="SpoU_MeTrfase"/>
</dbReference>
<dbReference type="SUPFAM" id="SSF75217">
    <property type="entry name" value="alpha/beta knot"/>
    <property type="match status" value="1"/>
</dbReference>
<dbReference type="CDD" id="cd18095">
    <property type="entry name" value="SpoU-like_rRNA-MTase"/>
    <property type="match status" value="1"/>
</dbReference>
<dbReference type="Gene3D" id="3.40.1280.10">
    <property type="match status" value="1"/>
</dbReference>
<dbReference type="SUPFAM" id="SSF55315">
    <property type="entry name" value="L30e-like"/>
    <property type="match status" value="1"/>
</dbReference>
<evidence type="ECO:0000256" key="2">
    <source>
        <dbReference type="ARBA" id="ARBA00022603"/>
    </source>
</evidence>
<dbReference type="PANTHER" id="PTHR43191:SF2">
    <property type="entry name" value="RRNA METHYLTRANSFERASE 3, MITOCHONDRIAL"/>
    <property type="match status" value="1"/>
</dbReference>
<evidence type="ECO:0000256" key="1">
    <source>
        <dbReference type="ARBA" id="ARBA00007228"/>
    </source>
</evidence>
<dbReference type="InterPro" id="IPR051259">
    <property type="entry name" value="rRNA_Methyltransferase"/>
</dbReference>
<proteinExistence type="inferred from homology"/>
<dbReference type="Gene3D" id="3.30.1330.30">
    <property type="match status" value="1"/>
</dbReference>
<dbReference type="InterPro" id="IPR013123">
    <property type="entry name" value="SpoU_subst-bd"/>
</dbReference>
<gene>
    <name evidence="5" type="ORF">EDD31_2601</name>
</gene>
<dbReference type="InterPro" id="IPR029064">
    <property type="entry name" value="Ribosomal_eL30-like_sf"/>
</dbReference>
<evidence type="ECO:0000259" key="4">
    <source>
        <dbReference type="SMART" id="SM00967"/>
    </source>
</evidence>
<dbReference type="EMBL" id="RKHK01000001">
    <property type="protein sequence ID" value="ROR74200.1"/>
    <property type="molecule type" value="Genomic_DNA"/>
</dbReference>
<comment type="similarity">
    <text evidence="1">Belongs to the class IV-like SAM-binding methyltransferase superfamily. RNA methyltransferase TrmH family.</text>
</comment>
<reference evidence="5 6" key="1">
    <citation type="submission" date="2018-11" db="EMBL/GenBank/DDBJ databases">
        <title>Sequencing the genomes of 1000 actinobacteria strains.</title>
        <authorList>
            <person name="Klenk H.-P."/>
        </authorList>
    </citation>
    <scope>NUCLEOTIDE SEQUENCE [LARGE SCALE GENOMIC DNA]</scope>
    <source>
        <strain evidence="5 6">DSM 11294</strain>
    </source>
</reference>
<dbReference type="AlphaFoldDB" id="A0A3N2BG52"/>
<evidence type="ECO:0000313" key="5">
    <source>
        <dbReference type="EMBL" id="ROR74200.1"/>
    </source>
</evidence>
<keyword evidence="3 5" id="KW-0808">Transferase</keyword>
<dbReference type="GO" id="GO:0003723">
    <property type="term" value="F:RNA binding"/>
    <property type="evidence" value="ECO:0007669"/>
    <property type="project" value="InterPro"/>
</dbReference>